<dbReference type="InterPro" id="IPR050441">
    <property type="entry name" value="RBM"/>
</dbReference>
<dbReference type="OrthoDB" id="6159137at2759"/>
<protein>
    <submittedName>
        <fullName evidence="4">RNA-binding (RRM/RBD/RNP motifs) family protein</fullName>
    </submittedName>
</protein>
<dbReference type="PROSITE" id="PS50102">
    <property type="entry name" value="RRM"/>
    <property type="match status" value="1"/>
</dbReference>
<keyword evidence="1" id="KW-0694">RNA-binding</keyword>
<dbReference type="SMART" id="SM00360">
    <property type="entry name" value="RRM"/>
    <property type="match status" value="1"/>
</dbReference>
<dbReference type="CDD" id="cd00590">
    <property type="entry name" value="RRM_SF"/>
    <property type="match status" value="1"/>
</dbReference>
<feature type="domain" description="RRM" evidence="3">
    <location>
        <begin position="57"/>
        <end position="135"/>
    </location>
</feature>
<proteinExistence type="predicted"/>
<dbReference type="InterPro" id="IPR012677">
    <property type="entry name" value="Nucleotide-bd_a/b_plait_sf"/>
</dbReference>
<evidence type="ECO:0000259" key="3">
    <source>
        <dbReference type="PROSITE" id="PS50102"/>
    </source>
</evidence>
<evidence type="ECO:0000256" key="2">
    <source>
        <dbReference type="SAM" id="MobiDB-lite"/>
    </source>
</evidence>
<reference evidence="4 5" key="1">
    <citation type="submission" date="2019-07" db="EMBL/GenBank/DDBJ databases">
        <title>De Novo Assembly of kiwifruit Actinidia rufa.</title>
        <authorList>
            <person name="Sugita-Konishi S."/>
            <person name="Sato K."/>
            <person name="Mori E."/>
            <person name="Abe Y."/>
            <person name="Kisaki G."/>
            <person name="Hamano K."/>
            <person name="Suezawa K."/>
            <person name="Otani M."/>
            <person name="Fukuda T."/>
            <person name="Manabe T."/>
            <person name="Gomi K."/>
            <person name="Tabuchi M."/>
            <person name="Akimitsu K."/>
            <person name="Kataoka I."/>
        </authorList>
    </citation>
    <scope>NUCLEOTIDE SEQUENCE [LARGE SCALE GENOMIC DNA]</scope>
    <source>
        <strain evidence="5">cv. Fuchu</strain>
    </source>
</reference>
<evidence type="ECO:0000313" key="4">
    <source>
        <dbReference type="EMBL" id="GFY89044.1"/>
    </source>
</evidence>
<dbReference type="EMBL" id="BJWL01000006">
    <property type="protein sequence ID" value="GFY89044.1"/>
    <property type="molecule type" value="Genomic_DNA"/>
</dbReference>
<feature type="region of interest" description="Disordered" evidence="2">
    <location>
        <begin position="17"/>
        <end position="49"/>
    </location>
</feature>
<dbReference type="SUPFAM" id="SSF54928">
    <property type="entry name" value="RNA-binding domain, RBD"/>
    <property type="match status" value="1"/>
</dbReference>
<organism evidence="4 5">
    <name type="scientific">Actinidia rufa</name>
    <dbReference type="NCBI Taxonomy" id="165716"/>
    <lineage>
        <taxon>Eukaryota</taxon>
        <taxon>Viridiplantae</taxon>
        <taxon>Streptophyta</taxon>
        <taxon>Embryophyta</taxon>
        <taxon>Tracheophyta</taxon>
        <taxon>Spermatophyta</taxon>
        <taxon>Magnoliopsida</taxon>
        <taxon>eudicotyledons</taxon>
        <taxon>Gunneridae</taxon>
        <taxon>Pentapetalae</taxon>
        <taxon>asterids</taxon>
        <taxon>Ericales</taxon>
        <taxon>Actinidiaceae</taxon>
        <taxon>Actinidia</taxon>
    </lineage>
</organism>
<comment type="caution">
    <text evidence="4">The sequence shown here is derived from an EMBL/GenBank/DDBJ whole genome shotgun (WGS) entry which is preliminary data.</text>
</comment>
<dbReference type="Pfam" id="PF00076">
    <property type="entry name" value="RRM_1"/>
    <property type="match status" value="1"/>
</dbReference>
<keyword evidence="5" id="KW-1185">Reference proteome</keyword>
<dbReference type="GO" id="GO:0003723">
    <property type="term" value="F:RNA binding"/>
    <property type="evidence" value="ECO:0007669"/>
    <property type="project" value="UniProtKB-UniRule"/>
</dbReference>
<dbReference type="Proteomes" id="UP000585474">
    <property type="component" value="Unassembled WGS sequence"/>
</dbReference>
<dbReference type="SMART" id="SM00361">
    <property type="entry name" value="RRM_1"/>
    <property type="match status" value="1"/>
</dbReference>
<gene>
    <name evidence="4" type="ORF">Acr_06g0009840</name>
</gene>
<dbReference type="InterPro" id="IPR035979">
    <property type="entry name" value="RBD_domain_sf"/>
</dbReference>
<dbReference type="InterPro" id="IPR003954">
    <property type="entry name" value="RRM_euk-type"/>
</dbReference>
<dbReference type="PANTHER" id="PTHR48034">
    <property type="entry name" value="TRANSFORMER-2 SEX-DETERMINING PROTEIN-RELATED"/>
    <property type="match status" value="1"/>
</dbReference>
<sequence length="206" mass="21697">MADSLLAKGIHGLLPPTELNLNLDRGPGPDPGQGQGAGPGPGPDQGPEIAGVVNPGNMLYVTGLSTRVTERDLEDHFSKEGKVSSCFLVVEPRTRASRGFAFITMDTLEDANRCIKHLHQSVLDGRCITVEMAIVVTVEGIVVVVMTMAIAGLQGAHRIGVVVITLQGVRLMVEGQEGSGQGHFHILLMVVAQKGTIAIVEGNTAY</sequence>
<evidence type="ECO:0000313" key="5">
    <source>
        <dbReference type="Proteomes" id="UP000585474"/>
    </source>
</evidence>
<evidence type="ECO:0000256" key="1">
    <source>
        <dbReference type="PROSITE-ProRule" id="PRU00176"/>
    </source>
</evidence>
<dbReference type="AlphaFoldDB" id="A0A7J0ERC5"/>
<dbReference type="InterPro" id="IPR000504">
    <property type="entry name" value="RRM_dom"/>
</dbReference>
<dbReference type="Gene3D" id="3.30.70.330">
    <property type="match status" value="1"/>
</dbReference>
<name>A0A7J0ERC5_9ERIC</name>
<accession>A0A7J0ERC5</accession>